<reference evidence="2 3" key="1">
    <citation type="submission" date="2023-01" db="EMBL/GenBank/DDBJ databases">
        <title>Psychroserpens ponticola sp. nov., isolated from seawater.</title>
        <authorList>
            <person name="Kristyanto S."/>
            <person name="Jung J."/>
            <person name="Kim J.M."/>
            <person name="Jeon C.O."/>
        </authorList>
    </citation>
    <scope>NUCLEOTIDE SEQUENCE [LARGE SCALE GENOMIC DNA]</scope>
    <source>
        <strain evidence="2 3">MSW6</strain>
    </source>
</reference>
<name>A0ABY7RV07_9FLAO</name>
<protein>
    <submittedName>
        <fullName evidence="2">Uncharacterized protein</fullName>
    </submittedName>
</protein>
<organism evidence="2 3">
    <name type="scientific">Psychroserpens ponticola</name>
    <dbReference type="NCBI Taxonomy" id="2932268"/>
    <lineage>
        <taxon>Bacteria</taxon>
        <taxon>Pseudomonadati</taxon>
        <taxon>Bacteroidota</taxon>
        <taxon>Flavobacteriia</taxon>
        <taxon>Flavobacteriales</taxon>
        <taxon>Flavobacteriaceae</taxon>
        <taxon>Psychroserpens</taxon>
    </lineage>
</organism>
<keyword evidence="1" id="KW-1133">Transmembrane helix</keyword>
<proteinExistence type="predicted"/>
<evidence type="ECO:0000313" key="2">
    <source>
        <dbReference type="EMBL" id="WCO00602.1"/>
    </source>
</evidence>
<dbReference type="RefSeq" id="WP_249996236.1">
    <property type="nucleotide sequence ID" value="NZ_CP116221.1"/>
</dbReference>
<evidence type="ECO:0000313" key="3">
    <source>
        <dbReference type="Proteomes" id="UP001202717"/>
    </source>
</evidence>
<accession>A0ABY7RV07</accession>
<evidence type="ECO:0000256" key="1">
    <source>
        <dbReference type="SAM" id="Phobius"/>
    </source>
</evidence>
<sequence>MLSKNNLALICTGVLLFGFFISGIFDILDYIIVKLLLFTGFALLGFILIWIAVKESDTK</sequence>
<keyword evidence="1" id="KW-0812">Transmembrane</keyword>
<keyword evidence="3" id="KW-1185">Reference proteome</keyword>
<feature type="transmembrane region" description="Helical" evidence="1">
    <location>
        <begin position="31"/>
        <end position="53"/>
    </location>
</feature>
<gene>
    <name evidence="2" type="ORF">MUN68_011050</name>
</gene>
<dbReference type="Proteomes" id="UP001202717">
    <property type="component" value="Chromosome"/>
</dbReference>
<feature type="transmembrane region" description="Helical" evidence="1">
    <location>
        <begin position="7"/>
        <end position="25"/>
    </location>
</feature>
<dbReference type="EMBL" id="CP116221">
    <property type="protein sequence ID" value="WCO00602.1"/>
    <property type="molecule type" value="Genomic_DNA"/>
</dbReference>
<keyword evidence="1" id="KW-0472">Membrane</keyword>